<evidence type="ECO:0000313" key="4">
    <source>
        <dbReference type="Proteomes" id="UP000262004"/>
    </source>
</evidence>
<keyword evidence="1" id="KW-0479">Metal-binding</keyword>
<organism evidence="3 4">
    <name type="scientific">Hydrogenophilus thermoluteolus</name>
    <name type="common">Pseudomonas hydrogenothermophila</name>
    <dbReference type="NCBI Taxonomy" id="297"/>
    <lineage>
        <taxon>Bacteria</taxon>
        <taxon>Pseudomonadati</taxon>
        <taxon>Pseudomonadota</taxon>
        <taxon>Hydrogenophilia</taxon>
        <taxon>Hydrogenophilales</taxon>
        <taxon>Hydrogenophilaceae</taxon>
        <taxon>Hydrogenophilus</taxon>
    </lineage>
</organism>
<dbReference type="GO" id="GO:0018773">
    <property type="term" value="F:acetylpyruvate hydrolase activity"/>
    <property type="evidence" value="ECO:0007669"/>
    <property type="project" value="TreeGrafter"/>
</dbReference>
<reference evidence="3 4" key="1">
    <citation type="submission" date="2018-04" db="EMBL/GenBank/DDBJ databases">
        <title>Complete genome sequence of Hydrogenophilus thermoluteolus TH-1.</title>
        <authorList>
            <person name="Arai H."/>
        </authorList>
    </citation>
    <scope>NUCLEOTIDE SEQUENCE [LARGE SCALE GENOMIC DNA]</scope>
    <source>
        <strain evidence="3 4">TH-1</strain>
    </source>
</reference>
<accession>A0A2Z6E0G4</accession>
<evidence type="ECO:0000259" key="2">
    <source>
        <dbReference type="Pfam" id="PF01557"/>
    </source>
</evidence>
<dbReference type="SUPFAM" id="SSF56529">
    <property type="entry name" value="FAH"/>
    <property type="match status" value="1"/>
</dbReference>
<dbReference type="EMBL" id="AP018558">
    <property type="protein sequence ID" value="BBD78005.1"/>
    <property type="molecule type" value="Genomic_DNA"/>
</dbReference>
<dbReference type="OrthoDB" id="5291756at2"/>
<dbReference type="PANTHER" id="PTHR11820:SF90">
    <property type="entry name" value="FLUTATHIONE S-TRANSFERASE"/>
    <property type="match status" value="1"/>
</dbReference>
<feature type="domain" description="Fumarylacetoacetase-like C-terminal" evidence="2">
    <location>
        <begin position="27"/>
        <end position="230"/>
    </location>
</feature>
<evidence type="ECO:0000256" key="1">
    <source>
        <dbReference type="ARBA" id="ARBA00022723"/>
    </source>
</evidence>
<dbReference type="PANTHER" id="PTHR11820">
    <property type="entry name" value="ACYLPYRUVASE"/>
    <property type="match status" value="1"/>
</dbReference>
<name>A0A2Z6E0G4_HYDTE</name>
<evidence type="ECO:0000313" key="3">
    <source>
        <dbReference type="EMBL" id="BBD78005.1"/>
    </source>
</evidence>
<dbReference type="InterPro" id="IPR036663">
    <property type="entry name" value="Fumarylacetoacetase_C_sf"/>
</dbReference>
<dbReference type="Gene3D" id="3.90.850.10">
    <property type="entry name" value="Fumarylacetoacetase-like, C-terminal domain"/>
    <property type="match status" value="1"/>
</dbReference>
<dbReference type="Proteomes" id="UP000262004">
    <property type="component" value="Chromosome"/>
</dbReference>
<dbReference type="GO" id="GO:0046872">
    <property type="term" value="F:metal ion binding"/>
    <property type="evidence" value="ECO:0007669"/>
    <property type="project" value="UniProtKB-KW"/>
</dbReference>
<keyword evidence="3" id="KW-0378">Hydrolase</keyword>
<dbReference type="InterPro" id="IPR011234">
    <property type="entry name" value="Fumarylacetoacetase-like_C"/>
</dbReference>
<dbReference type="Pfam" id="PF01557">
    <property type="entry name" value="FAA_hydrolase"/>
    <property type="match status" value="1"/>
</dbReference>
<dbReference type="AlphaFoldDB" id="A0A2Z6E0G4"/>
<dbReference type="KEGG" id="htl:HPTL_1747"/>
<proteinExistence type="predicted"/>
<gene>
    <name evidence="3" type="ORF">HPTL_1747</name>
</gene>
<dbReference type="RefSeq" id="WP_119335680.1">
    <property type="nucleotide sequence ID" value="NZ_AP018558.1"/>
</dbReference>
<keyword evidence="4" id="KW-1185">Reference proteome</keyword>
<protein>
    <submittedName>
        <fullName evidence="3">Fumarylacetoacetate hydrolase</fullName>
    </submittedName>
</protein>
<sequence>MTNAWVFEPMIARVPVTDGRLFPVRRIFCVARNYADHAREMGADPNREAPFFFLKPNDAVFPVTDETACWPYPPMTEEVHHEVELVVALGRGGRNLSVVEAEQAIWGYTVGLDMTRRDLQSAAKAKGRPWDVAKGFDASLPLAPLVPRPGVALTRGAVRLWVNETLRQAGDIAQMIWSIPELIATLSRYWRLAAGDLILTGTPAGVGPVVAGDRVTAEVEGVARFTMTVVADGDAPTR</sequence>